<reference evidence="1" key="1">
    <citation type="submission" date="2019-07" db="EMBL/GenBank/DDBJ databases">
        <authorList>
            <person name="Dittberner H."/>
        </authorList>
    </citation>
    <scope>NUCLEOTIDE SEQUENCE [LARGE SCALE GENOMIC DNA]</scope>
</reference>
<protein>
    <submittedName>
        <fullName evidence="1">Uncharacterized protein</fullName>
    </submittedName>
</protein>
<organism evidence="1 2">
    <name type="scientific">Arabis nemorensis</name>
    <dbReference type="NCBI Taxonomy" id="586526"/>
    <lineage>
        <taxon>Eukaryota</taxon>
        <taxon>Viridiplantae</taxon>
        <taxon>Streptophyta</taxon>
        <taxon>Embryophyta</taxon>
        <taxon>Tracheophyta</taxon>
        <taxon>Spermatophyta</taxon>
        <taxon>Magnoliopsida</taxon>
        <taxon>eudicotyledons</taxon>
        <taxon>Gunneridae</taxon>
        <taxon>Pentapetalae</taxon>
        <taxon>rosids</taxon>
        <taxon>malvids</taxon>
        <taxon>Brassicales</taxon>
        <taxon>Brassicaceae</taxon>
        <taxon>Arabideae</taxon>
        <taxon>Arabis</taxon>
    </lineage>
</organism>
<dbReference type="PANTHER" id="PTHR47367:SF1">
    <property type="entry name" value="OS07G0486500 PROTEIN"/>
    <property type="match status" value="1"/>
</dbReference>
<evidence type="ECO:0000313" key="1">
    <source>
        <dbReference type="EMBL" id="VVB00923.1"/>
    </source>
</evidence>
<comment type="caution">
    <text evidence="1">The sequence shown here is derived from an EMBL/GenBank/DDBJ whole genome shotgun (WGS) entry which is preliminary data.</text>
</comment>
<dbReference type="AlphaFoldDB" id="A0A565BJA2"/>
<accession>A0A565BJA2</accession>
<gene>
    <name evidence="1" type="ORF">ANE_LOCUS11367</name>
</gene>
<dbReference type="Proteomes" id="UP000489600">
    <property type="component" value="Unassembled WGS sequence"/>
</dbReference>
<keyword evidence="2" id="KW-1185">Reference proteome</keyword>
<sequence length="150" mass="17252">MMKIRRIFGSYIPQSSKVVFGQLQIVAVDWVIYFVNRELGSLSIRHAVQEYLIAAAATTGTLVRKGMTETKEKVSIGKTKVEEVFSRQIASFEKNAAKKTAQKSKTLLMDIERWQKVFESVSDCHRRFERCTVERKQNEQVIAEAFQCEL</sequence>
<dbReference type="OrthoDB" id="1711630at2759"/>
<name>A0A565BJA2_9BRAS</name>
<dbReference type="PANTHER" id="PTHR47367">
    <property type="entry name" value="AUXIN-REGULATED PROTEIN-LIKE"/>
    <property type="match status" value="1"/>
</dbReference>
<proteinExistence type="predicted"/>
<dbReference type="EMBL" id="CABITT030000004">
    <property type="protein sequence ID" value="VVB00923.1"/>
    <property type="molecule type" value="Genomic_DNA"/>
</dbReference>
<evidence type="ECO:0000313" key="2">
    <source>
        <dbReference type="Proteomes" id="UP000489600"/>
    </source>
</evidence>